<name>A0A3B9GTF8_9PROT</name>
<evidence type="ECO:0000313" key="3">
    <source>
        <dbReference type="Proteomes" id="UP000259610"/>
    </source>
</evidence>
<evidence type="ECO:0000256" key="1">
    <source>
        <dbReference type="SAM" id="Phobius"/>
    </source>
</evidence>
<dbReference type="EMBL" id="DMAN01000005">
    <property type="protein sequence ID" value="HAE25566.1"/>
    <property type="molecule type" value="Genomic_DNA"/>
</dbReference>
<accession>A0A3B9GTF8</accession>
<comment type="caution">
    <text evidence="2">The sequence shown here is derived from an EMBL/GenBank/DDBJ whole genome shotgun (WGS) entry which is preliminary data.</text>
</comment>
<protein>
    <submittedName>
        <fullName evidence="2">Uncharacterized protein</fullName>
    </submittedName>
</protein>
<feature type="transmembrane region" description="Helical" evidence="1">
    <location>
        <begin position="23"/>
        <end position="41"/>
    </location>
</feature>
<keyword evidence="1" id="KW-0812">Transmembrane</keyword>
<gene>
    <name evidence="2" type="ORF">DCG58_00255</name>
</gene>
<dbReference type="Proteomes" id="UP000259610">
    <property type="component" value="Unassembled WGS sequence"/>
</dbReference>
<dbReference type="AlphaFoldDB" id="A0A3B9GTF8"/>
<reference evidence="2 3" key="1">
    <citation type="journal article" date="2018" name="Nat. Biotechnol.">
        <title>A standardized bacterial taxonomy based on genome phylogeny substantially revises the tree of life.</title>
        <authorList>
            <person name="Parks D.H."/>
            <person name="Chuvochina M."/>
            <person name="Waite D.W."/>
            <person name="Rinke C."/>
            <person name="Skarshewski A."/>
            <person name="Chaumeil P.A."/>
            <person name="Hugenholtz P."/>
        </authorList>
    </citation>
    <scope>NUCLEOTIDE SEQUENCE [LARGE SCALE GENOMIC DNA]</scope>
    <source>
        <strain evidence="2">UBA8733</strain>
    </source>
</reference>
<keyword evidence="1" id="KW-0472">Membrane</keyword>
<sequence length="142" mass="15380">MSDTSVSGCIFAHMSLLHPPAGFPAYLVFFWPLIWCQVLLLRAAVRAAYGKGVQYHWSVSPNGRVFLTSIDWMPSQKSGRDWLIPSSHKTDRLAAACDGRAATPAYAQFQDSRTCACRGASAFPASTACSRADAGNLPLPET</sequence>
<keyword evidence="1" id="KW-1133">Transmembrane helix</keyword>
<organism evidence="2 3">
    <name type="scientific">Hyphomonas adhaerens</name>
    <dbReference type="NCBI Taxonomy" id="81029"/>
    <lineage>
        <taxon>Bacteria</taxon>
        <taxon>Pseudomonadati</taxon>
        <taxon>Pseudomonadota</taxon>
        <taxon>Alphaproteobacteria</taxon>
        <taxon>Hyphomonadales</taxon>
        <taxon>Hyphomonadaceae</taxon>
        <taxon>Hyphomonas</taxon>
    </lineage>
</organism>
<evidence type="ECO:0000313" key="2">
    <source>
        <dbReference type="EMBL" id="HAE25566.1"/>
    </source>
</evidence>
<proteinExistence type="predicted"/>